<dbReference type="PROSITE" id="PS50837">
    <property type="entry name" value="NACHT"/>
    <property type="match status" value="1"/>
</dbReference>
<feature type="domain" description="NACHT" evidence="1">
    <location>
        <begin position="171"/>
        <end position="292"/>
    </location>
</feature>
<dbReference type="InterPro" id="IPR007111">
    <property type="entry name" value="NACHT_NTPase"/>
</dbReference>
<name>A0A5R8K992_9BACT</name>
<dbReference type="AlphaFoldDB" id="A0A5R8K992"/>
<reference evidence="2 3" key="1">
    <citation type="submission" date="2019-05" db="EMBL/GenBank/DDBJ databases">
        <title>Verrucobacter flavum gen. nov., sp. nov. a new member of the family Verrucomicrobiaceae.</title>
        <authorList>
            <person name="Szuroczki S."/>
            <person name="Abbaszade G."/>
            <person name="Szabo A."/>
            <person name="Felfoldi T."/>
            <person name="Schumann P."/>
            <person name="Boka K."/>
            <person name="Keki Z."/>
            <person name="Toumi M."/>
            <person name="Toth E."/>
        </authorList>
    </citation>
    <scope>NUCLEOTIDE SEQUENCE [LARGE SCALE GENOMIC DNA]</scope>
    <source>
        <strain evidence="2 3">MG-N-17</strain>
    </source>
</reference>
<dbReference type="OrthoDB" id="200188at2"/>
<sequence>MGEVFPTTCKRYSFMNLDSAIHYFCKPVVRHADRFVELDPHEDIGFEVTPFAEIEQYLKRHFTTTTGPVEIAGRSYTLPVFVPKNTDKICYVLVDGSGLPTEESPTKQTDTEWITEYSHWIAEKLSFSEGLAKDQAAYLETEFLSPSLSEVDPYTLSSTRSVTWEYALSRKRCVLLGEPGTGKTTLLRRWALNFCKDVSRGEQPTSIPVYFQLRDWQDEHSASHALNQACFGSDGGSDSKATMRSLCRAGRVVLLLDGLDEVPDSKRQVISDMISRLANDSPMIGIILSTRTASYKGDFQGFSHCLLRPFEDSHMLEWSYKKLYSHDRLSWHRFVRHLNELPQMKDAARNPFLLGLLVHFYRQNSVLPKDSANLLSSYVRALSGEWDMVRGISRSSESWAAPGRKLSSLCRLAFWLVDSNRSDFSTEEFCSSEIKYAERDISLHLLPALVEHTGLLQCVDHHRRSWKFSHRTLMELFAANYLVERADDVSSLFVNRWANPTWRSIWVYACGLAQDAGHLVQLILNDNQIAETHRASLLARAFAQNLNMRESDIEKGCAVIMKAVDDLLRSFKLAQSREPIAKDVLWCIKLKHKESLAKWENFNREEAIALLCDVYAGRSGVLGKYVRSVPSGSESLELVKFLEGLSQEGDFKVNVVDDDASGTGLLIIYISIPEHSTVQKSEWASTDWGK</sequence>
<keyword evidence="3" id="KW-1185">Reference proteome</keyword>
<organism evidence="2 3">
    <name type="scientific">Phragmitibacter flavus</name>
    <dbReference type="NCBI Taxonomy" id="2576071"/>
    <lineage>
        <taxon>Bacteria</taxon>
        <taxon>Pseudomonadati</taxon>
        <taxon>Verrucomicrobiota</taxon>
        <taxon>Verrucomicrobiia</taxon>
        <taxon>Verrucomicrobiales</taxon>
        <taxon>Verrucomicrobiaceae</taxon>
        <taxon>Phragmitibacter</taxon>
    </lineage>
</organism>
<evidence type="ECO:0000259" key="1">
    <source>
        <dbReference type="PROSITE" id="PS50837"/>
    </source>
</evidence>
<proteinExistence type="predicted"/>
<evidence type="ECO:0000313" key="3">
    <source>
        <dbReference type="Proteomes" id="UP000306196"/>
    </source>
</evidence>
<dbReference type="InterPro" id="IPR027417">
    <property type="entry name" value="P-loop_NTPase"/>
</dbReference>
<dbReference type="SUPFAM" id="SSF52540">
    <property type="entry name" value="P-loop containing nucleoside triphosphate hydrolases"/>
    <property type="match status" value="1"/>
</dbReference>
<dbReference type="Gene3D" id="3.40.50.300">
    <property type="entry name" value="P-loop containing nucleotide triphosphate hydrolases"/>
    <property type="match status" value="1"/>
</dbReference>
<dbReference type="Pfam" id="PF05729">
    <property type="entry name" value="NACHT"/>
    <property type="match status" value="1"/>
</dbReference>
<dbReference type="Proteomes" id="UP000306196">
    <property type="component" value="Unassembled WGS sequence"/>
</dbReference>
<dbReference type="EMBL" id="VAUV01000018">
    <property type="protein sequence ID" value="TLD68860.1"/>
    <property type="molecule type" value="Genomic_DNA"/>
</dbReference>
<accession>A0A5R8K992</accession>
<gene>
    <name evidence="2" type="ORF">FEM03_20515</name>
</gene>
<comment type="caution">
    <text evidence="2">The sequence shown here is derived from an EMBL/GenBank/DDBJ whole genome shotgun (WGS) entry which is preliminary data.</text>
</comment>
<dbReference type="PANTHER" id="PTHR46312">
    <property type="entry name" value="NACHT DOMAIN-CONTAINING PROTEIN"/>
    <property type="match status" value="1"/>
</dbReference>
<protein>
    <submittedName>
        <fullName evidence="2">NACHT domain-containing protein</fullName>
    </submittedName>
</protein>
<dbReference type="PANTHER" id="PTHR46312:SF2">
    <property type="entry name" value="NUCLEOTIDE-BINDING OLIGOMERIZATION DOMAIN-CONTAINING PROTEIN 2-LIKE"/>
    <property type="match status" value="1"/>
</dbReference>
<evidence type="ECO:0000313" key="2">
    <source>
        <dbReference type="EMBL" id="TLD68860.1"/>
    </source>
</evidence>